<dbReference type="GO" id="GO:0003984">
    <property type="term" value="F:acetolactate synthase activity"/>
    <property type="evidence" value="ECO:0007669"/>
    <property type="project" value="UniProtKB-EC"/>
</dbReference>
<dbReference type="SUPFAM" id="SSF55021">
    <property type="entry name" value="ACT-like"/>
    <property type="match status" value="1"/>
</dbReference>
<dbReference type="NCBIfam" id="NF008362">
    <property type="entry name" value="PRK11152.1"/>
    <property type="match status" value="1"/>
</dbReference>
<dbReference type="Proteomes" id="UP001163726">
    <property type="component" value="Chromosome"/>
</dbReference>
<dbReference type="RefSeq" id="WP_268074344.1">
    <property type="nucleotide sequence ID" value="NZ_CP109965.1"/>
</dbReference>
<evidence type="ECO:0000313" key="2">
    <source>
        <dbReference type="Proteomes" id="UP001163726"/>
    </source>
</evidence>
<dbReference type="EC" id="2.2.1.6" evidence="1"/>
<protein>
    <submittedName>
        <fullName evidence="1">Acetolactate synthase 2 small subunit</fullName>
        <ecNumber evidence="1">2.2.1.6</ecNumber>
    </submittedName>
</protein>
<accession>A0ABY7ANL0</accession>
<dbReference type="Pfam" id="PF13710">
    <property type="entry name" value="ACT_5"/>
    <property type="match status" value="1"/>
</dbReference>
<proteinExistence type="predicted"/>
<evidence type="ECO:0000313" key="1">
    <source>
        <dbReference type="EMBL" id="WAJ70045.1"/>
    </source>
</evidence>
<keyword evidence="2" id="KW-1185">Reference proteome</keyword>
<keyword evidence="1" id="KW-0808">Transferase</keyword>
<dbReference type="EMBL" id="CP109965">
    <property type="protein sequence ID" value="WAJ70045.1"/>
    <property type="molecule type" value="Genomic_DNA"/>
</dbReference>
<dbReference type="Gene3D" id="3.30.70.260">
    <property type="match status" value="1"/>
</dbReference>
<gene>
    <name evidence="1" type="primary">ilvM</name>
    <name evidence="1" type="ORF">OLW01_13010</name>
</gene>
<reference evidence="1" key="1">
    <citation type="submission" date="2022-10" db="EMBL/GenBank/DDBJ databases">
        <title>Catenovulum adriacola sp. nov. isolated in the Harbour of Susak.</title>
        <authorList>
            <person name="Schoch T."/>
            <person name="Reich S.J."/>
            <person name="Stoeferle S."/>
            <person name="Flaiz M."/>
            <person name="Kazda M."/>
            <person name="Riedel C.U."/>
            <person name="Duerre P."/>
        </authorList>
    </citation>
    <scope>NUCLEOTIDE SEQUENCE</scope>
    <source>
        <strain evidence="1">TS8</strain>
    </source>
</reference>
<name>A0ABY7ANL0_9ALTE</name>
<dbReference type="InterPro" id="IPR045865">
    <property type="entry name" value="ACT-like_dom_sf"/>
</dbReference>
<sequence>MTHTIKLEASNRPEVMERILRVVRHRGFSLEEVLMKQCHTTNSTQITLTVSGERPISNLENQLNKLYDVAQLERAQTGASAVAMNA</sequence>
<organism evidence="1 2">
    <name type="scientific">Catenovulum adriaticum</name>
    <dbReference type="NCBI Taxonomy" id="2984846"/>
    <lineage>
        <taxon>Bacteria</taxon>
        <taxon>Pseudomonadati</taxon>
        <taxon>Pseudomonadota</taxon>
        <taxon>Gammaproteobacteria</taxon>
        <taxon>Alteromonadales</taxon>
        <taxon>Alteromonadaceae</taxon>
        <taxon>Catenovulum</taxon>
    </lineage>
</organism>